<dbReference type="CDD" id="cd10747">
    <property type="entry name" value="DnaJ_C"/>
    <property type="match status" value="1"/>
</dbReference>
<keyword evidence="3" id="KW-0863">Zinc-finger</keyword>
<dbReference type="AlphaFoldDB" id="A0A9J6F686"/>
<dbReference type="Pfam" id="PF01556">
    <property type="entry name" value="DnaJ_C"/>
    <property type="match status" value="1"/>
</dbReference>
<gene>
    <name evidence="9" type="ORF">HPB51_017029</name>
</gene>
<keyword evidence="10" id="KW-1185">Reference proteome</keyword>
<feature type="compositionally biased region" description="Polar residues" evidence="7">
    <location>
        <begin position="600"/>
        <end position="609"/>
    </location>
</feature>
<feature type="compositionally biased region" description="Basic residues" evidence="7">
    <location>
        <begin position="168"/>
        <end position="185"/>
    </location>
</feature>
<name>A0A9J6F686_RHIMP</name>
<dbReference type="VEuPathDB" id="VectorBase:LOC119179237"/>
<evidence type="ECO:0000256" key="6">
    <source>
        <dbReference type="SAM" id="Coils"/>
    </source>
</evidence>
<evidence type="ECO:0000256" key="2">
    <source>
        <dbReference type="ARBA" id="ARBA00022737"/>
    </source>
</evidence>
<feature type="coiled-coil region" evidence="6">
    <location>
        <begin position="428"/>
        <end position="525"/>
    </location>
</feature>
<dbReference type="FunFam" id="2.60.260.20:FF:000005">
    <property type="entry name" value="Chaperone protein dnaJ 1, mitochondrial"/>
    <property type="match status" value="1"/>
</dbReference>
<feature type="region of interest" description="Disordered" evidence="7">
    <location>
        <begin position="306"/>
        <end position="359"/>
    </location>
</feature>
<dbReference type="GO" id="GO:0007005">
    <property type="term" value="P:mitochondrion organization"/>
    <property type="evidence" value="ECO:0007669"/>
    <property type="project" value="TreeGrafter"/>
</dbReference>
<reference evidence="9" key="1">
    <citation type="journal article" date="2020" name="Cell">
        <title>Large-Scale Comparative Analyses of Tick Genomes Elucidate Their Genetic Diversity and Vector Capacities.</title>
        <authorList>
            <consortium name="Tick Genome and Microbiome Consortium (TIGMIC)"/>
            <person name="Jia N."/>
            <person name="Wang J."/>
            <person name="Shi W."/>
            <person name="Du L."/>
            <person name="Sun Y."/>
            <person name="Zhan W."/>
            <person name="Jiang J.F."/>
            <person name="Wang Q."/>
            <person name="Zhang B."/>
            <person name="Ji P."/>
            <person name="Bell-Sakyi L."/>
            <person name="Cui X.M."/>
            <person name="Yuan T.T."/>
            <person name="Jiang B.G."/>
            <person name="Yang W.F."/>
            <person name="Lam T.T."/>
            <person name="Chang Q.C."/>
            <person name="Ding S.J."/>
            <person name="Wang X.J."/>
            <person name="Zhu J.G."/>
            <person name="Ruan X.D."/>
            <person name="Zhao L."/>
            <person name="Wei J.T."/>
            <person name="Ye R.Z."/>
            <person name="Que T.C."/>
            <person name="Du C.H."/>
            <person name="Zhou Y.H."/>
            <person name="Cheng J.X."/>
            <person name="Dai P.F."/>
            <person name="Guo W.B."/>
            <person name="Han X.H."/>
            <person name="Huang E.J."/>
            <person name="Li L.F."/>
            <person name="Wei W."/>
            <person name="Gao Y.C."/>
            <person name="Liu J.Z."/>
            <person name="Shao H.Z."/>
            <person name="Wang X."/>
            <person name="Wang C.C."/>
            <person name="Yang T.C."/>
            <person name="Huo Q.B."/>
            <person name="Li W."/>
            <person name="Chen H.Y."/>
            <person name="Chen S.E."/>
            <person name="Zhou L.G."/>
            <person name="Ni X.B."/>
            <person name="Tian J.H."/>
            <person name="Sheng Y."/>
            <person name="Liu T."/>
            <person name="Pan Y.S."/>
            <person name="Xia L.Y."/>
            <person name="Li J."/>
            <person name="Zhao F."/>
            <person name="Cao W.C."/>
        </authorList>
    </citation>
    <scope>NUCLEOTIDE SEQUENCE</scope>
    <source>
        <strain evidence="9">Rmic-2018</strain>
    </source>
</reference>
<evidence type="ECO:0000256" key="1">
    <source>
        <dbReference type="ARBA" id="ARBA00022723"/>
    </source>
</evidence>
<dbReference type="Proteomes" id="UP000821866">
    <property type="component" value="Chromosome 1"/>
</dbReference>
<keyword evidence="5" id="KW-0143">Chaperone</keyword>
<dbReference type="InterPro" id="IPR051938">
    <property type="entry name" value="Apopto_cytoskel_mod"/>
</dbReference>
<feature type="region of interest" description="Disordered" evidence="7">
    <location>
        <begin position="858"/>
        <end position="914"/>
    </location>
</feature>
<organism evidence="9 10">
    <name type="scientific">Rhipicephalus microplus</name>
    <name type="common">Cattle tick</name>
    <name type="synonym">Boophilus microplus</name>
    <dbReference type="NCBI Taxonomy" id="6941"/>
    <lineage>
        <taxon>Eukaryota</taxon>
        <taxon>Metazoa</taxon>
        <taxon>Ecdysozoa</taxon>
        <taxon>Arthropoda</taxon>
        <taxon>Chelicerata</taxon>
        <taxon>Arachnida</taxon>
        <taxon>Acari</taxon>
        <taxon>Parasitiformes</taxon>
        <taxon>Ixodida</taxon>
        <taxon>Ixodoidea</taxon>
        <taxon>Ixodidae</taxon>
        <taxon>Rhipicephalinae</taxon>
        <taxon>Rhipicephalus</taxon>
        <taxon>Boophilus</taxon>
    </lineage>
</organism>
<dbReference type="GO" id="GO:0006457">
    <property type="term" value="P:protein folding"/>
    <property type="evidence" value="ECO:0007669"/>
    <property type="project" value="InterPro"/>
</dbReference>
<evidence type="ECO:0000259" key="8">
    <source>
        <dbReference type="Pfam" id="PF01556"/>
    </source>
</evidence>
<dbReference type="GO" id="GO:0005739">
    <property type="term" value="C:mitochondrion"/>
    <property type="evidence" value="ECO:0007669"/>
    <property type="project" value="TreeGrafter"/>
</dbReference>
<feature type="compositionally biased region" description="Basic and acidic residues" evidence="7">
    <location>
        <begin position="342"/>
        <end position="359"/>
    </location>
</feature>
<dbReference type="GO" id="GO:0043066">
    <property type="term" value="P:negative regulation of apoptotic process"/>
    <property type="evidence" value="ECO:0007669"/>
    <property type="project" value="TreeGrafter"/>
</dbReference>
<sequence length="1018" mass="111751">MPAIWLCSLRSHAKKGVEDGQTVRMQVGKKELFVTFKVARSDYFRRDGADIHTDAAITLSQAVLGGTVRVQGLYDDIMLKIPTGTSSHTKIRLANKGVKRLNSSGYGDHYVHLKIRIPQRLNEKQKALIQAYAELETDTPGTIDGLVNTRQGFVLNGEPAALDEGQRRRPGVRKRGAHRRPSHCRRRDSPKCLVFQVCVCGQGFRTCAGLTDEEIIRQVPAESGSDDDDDLPATAQPVQAELMQVIATLSSAYSDTATLAEMRANVLAQKRSMVEKTISHFFHPLSEYNVDACTFSSSARMAALEQATSEEGNLQPAGSAYSDVPCDESVLGGSAAMPSSSKDTDSGDEEKKNDEPQAMKELDSVTLAAHTTEQVSHRAELCDEAELEVLLCLLEQRLSAPAVPSTDEQNQQLWEKLRSLVPEYKGHMKLMRQQITDLRAKSSEYQEEAAALKNLQQQYLADKTKHQAEVSSLHHEKAELEARLKGQEAINEDLMSVLEKERNLNQHLTVAMGEHEKKIAQLEHQVCKLQSEVRHKEMLNEVLSSKVSLDIAAGTDNVRGHAPLPQTDSQNPTAAASGSKADSGVQGMSSGSRSHEEVSVCSNASQVSPQEGLKLDQELKDITSKLDKKKAAVLQAKCLLRSTTNELQKLTKLAEERAKMLQRLQSRMQSTSMSLSTPGGQKQRAGDDNAHHVRTTSSGFVPLAAAPSFLKTVRKVCNRKTATAQKESLGTLASVSSIQNNFESSGISDHVELPLDEMSDSDVFESTHLHEKHSAMPKAAYRLPRHLCSTFEMESIETPHKLAGGCFQYSEEKSYMSDAVFKSHVIDDQDPGSARKFSFGFKQATSLLDQSSKAVTPLKTSTEEVDTDKVNTRGASSNLEDKSPMQKAISRSPWERDQSCRRSRSGHGVQSTPSYDFPLLGKSKVWNYVDHNNHASEPACHNGKSCTSSVQRKGARRSLTFPEEGLCPTVPTVHCSAGASDISANVPQERSFRGGPYPVPVNVTVQVQAYPESKGSHR</sequence>
<keyword evidence="2" id="KW-0677">Repeat</keyword>
<dbReference type="EMBL" id="JABSTU010000001">
    <property type="protein sequence ID" value="KAH8041584.1"/>
    <property type="molecule type" value="Genomic_DNA"/>
</dbReference>
<evidence type="ECO:0000256" key="5">
    <source>
        <dbReference type="ARBA" id="ARBA00023186"/>
    </source>
</evidence>
<dbReference type="PANTHER" id="PTHR44145">
    <property type="entry name" value="DNAJ HOMOLOG SUBFAMILY A MEMBER 3, MITOCHONDRIAL"/>
    <property type="match status" value="1"/>
</dbReference>
<evidence type="ECO:0000313" key="9">
    <source>
        <dbReference type="EMBL" id="KAH8041584.1"/>
    </source>
</evidence>
<feature type="region of interest" description="Disordered" evidence="7">
    <location>
        <begin position="667"/>
        <end position="696"/>
    </location>
</feature>
<feature type="compositionally biased region" description="Polar residues" evidence="7">
    <location>
        <begin position="667"/>
        <end position="680"/>
    </location>
</feature>
<feature type="region of interest" description="Disordered" evidence="7">
    <location>
        <begin position="557"/>
        <end position="612"/>
    </location>
</feature>
<dbReference type="PANTHER" id="PTHR44145:SF3">
    <property type="entry name" value="DNAJ HOMOLOG SUBFAMILY A MEMBER 3, MITOCHONDRIAL"/>
    <property type="match status" value="1"/>
</dbReference>
<evidence type="ECO:0000256" key="3">
    <source>
        <dbReference type="ARBA" id="ARBA00022771"/>
    </source>
</evidence>
<keyword evidence="4" id="KW-0862">Zinc</keyword>
<dbReference type="GO" id="GO:0008270">
    <property type="term" value="F:zinc ion binding"/>
    <property type="evidence" value="ECO:0007669"/>
    <property type="project" value="UniProtKB-KW"/>
</dbReference>
<feature type="domain" description="Chaperone DnaJ C-terminal" evidence="8">
    <location>
        <begin position="14"/>
        <end position="118"/>
    </location>
</feature>
<dbReference type="InterPro" id="IPR002939">
    <property type="entry name" value="DnaJ_C"/>
</dbReference>
<comment type="caution">
    <text evidence="9">The sequence shown here is derived from an EMBL/GenBank/DDBJ whole genome shotgun (WGS) entry which is preliminary data.</text>
</comment>
<keyword evidence="1" id="KW-0479">Metal-binding</keyword>
<dbReference type="InterPro" id="IPR008971">
    <property type="entry name" value="HSP40/DnaJ_pept-bd"/>
</dbReference>
<dbReference type="VEuPathDB" id="VectorBase:LOC119179253"/>
<protein>
    <recommendedName>
        <fullName evidence="8">Chaperone DnaJ C-terminal domain-containing protein</fullName>
    </recommendedName>
</protein>
<dbReference type="GO" id="GO:0051082">
    <property type="term" value="F:unfolded protein binding"/>
    <property type="evidence" value="ECO:0007669"/>
    <property type="project" value="InterPro"/>
</dbReference>
<proteinExistence type="predicted"/>
<accession>A0A9J6F686</accession>
<evidence type="ECO:0000256" key="4">
    <source>
        <dbReference type="ARBA" id="ARBA00022833"/>
    </source>
</evidence>
<feature type="compositionally biased region" description="Polar residues" evidence="7">
    <location>
        <begin position="566"/>
        <end position="576"/>
    </location>
</feature>
<reference evidence="9" key="2">
    <citation type="submission" date="2021-09" db="EMBL/GenBank/DDBJ databases">
        <authorList>
            <person name="Jia N."/>
            <person name="Wang J."/>
            <person name="Shi W."/>
            <person name="Du L."/>
            <person name="Sun Y."/>
            <person name="Zhan W."/>
            <person name="Jiang J."/>
            <person name="Wang Q."/>
            <person name="Zhang B."/>
            <person name="Ji P."/>
            <person name="Sakyi L.B."/>
            <person name="Cui X."/>
            <person name="Yuan T."/>
            <person name="Jiang B."/>
            <person name="Yang W."/>
            <person name="Lam T.T.-Y."/>
            <person name="Chang Q."/>
            <person name="Ding S."/>
            <person name="Wang X."/>
            <person name="Zhu J."/>
            <person name="Ruan X."/>
            <person name="Zhao L."/>
            <person name="Wei J."/>
            <person name="Que T."/>
            <person name="Du C."/>
            <person name="Cheng J."/>
            <person name="Dai P."/>
            <person name="Han X."/>
            <person name="Huang E."/>
            <person name="Gao Y."/>
            <person name="Liu J."/>
            <person name="Shao H."/>
            <person name="Ye R."/>
            <person name="Li L."/>
            <person name="Wei W."/>
            <person name="Wang X."/>
            <person name="Wang C."/>
            <person name="Huo Q."/>
            <person name="Li W."/>
            <person name="Guo W."/>
            <person name="Chen H."/>
            <person name="Chen S."/>
            <person name="Zhou L."/>
            <person name="Zhou L."/>
            <person name="Ni X."/>
            <person name="Tian J."/>
            <person name="Zhou Y."/>
            <person name="Sheng Y."/>
            <person name="Liu T."/>
            <person name="Pan Y."/>
            <person name="Xia L."/>
            <person name="Li J."/>
            <person name="Zhao F."/>
            <person name="Cao W."/>
        </authorList>
    </citation>
    <scope>NUCLEOTIDE SEQUENCE</scope>
    <source>
        <strain evidence="9">Rmic-2018</strain>
        <tissue evidence="9">Larvae</tissue>
    </source>
</reference>
<dbReference type="SUPFAM" id="SSF49493">
    <property type="entry name" value="HSP40/DnaJ peptide-binding domain"/>
    <property type="match status" value="1"/>
</dbReference>
<keyword evidence="6" id="KW-0175">Coiled coil</keyword>
<evidence type="ECO:0000256" key="7">
    <source>
        <dbReference type="SAM" id="MobiDB-lite"/>
    </source>
</evidence>
<dbReference type="Gene3D" id="2.60.260.20">
    <property type="entry name" value="Urease metallochaperone UreE, N-terminal domain"/>
    <property type="match status" value="1"/>
</dbReference>
<feature type="region of interest" description="Disordered" evidence="7">
    <location>
        <begin position="159"/>
        <end position="185"/>
    </location>
</feature>
<evidence type="ECO:0000313" key="10">
    <source>
        <dbReference type="Proteomes" id="UP000821866"/>
    </source>
</evidence>